<evidence type="ECO:0000313" key="1">
    <source>
        <dbReference type="EMBL" id="JAG20248.1"/>
    </source>
</evidence>
<sequence length="113" mass="12958">LRESVRPEEKGWQIVGMKGRRGKEVVMEVANDGEARRILADTDLGSAGLEAEMFKKRRPAVLLRGVPGQISGENLTDDKIMKAVWSQNYKDLNEEEFKKSCAIMRRIPWTRRQ</sequence>
<name>A0A0A9XN48_LYGHE</name>
<feature type="non-terminal residue" evidence="1">
    <location>
        <position position="1"/>
    </location>
</feature>
<proteinExistence type="predicted"/>
<organism evidence="1">
    <name type="scientific">Lygus hesperus</name>
    <name type="common">Western plant bug</name>
    <dbReference type="NCBI Taxonomy" id="30085"/>
    <lineage>
        <taxon>Eukaryota</taxon>
        <taxon>Metazoa</taxon>
        <taxon>Ecdysozoa</taxon>
        <taxon>Arthropoda</taxon>
        <taxon>Hexapoda</taxon>
        <taxon>Insecta</taxon>
        <taxon>Pterygota</taxon>
        <taxon>Neoptera</taxon>
        <taxon>Paraneoptera</taxon>
        <taxon>Hemiptera</taxon>
        <taxon>Heteroptera</taxon>
        <taxon>Panheteroptera</taxon>
        <taxon>Cimicomorpha</taxon>
        <taxon>Miridae</taxon>
        <taxon>Mirini</taxon>
        <taxon>Lygus</taxon>
    </lineage>
</organism>
<gene>
    <name evidence="1" type="ORF">CM83_104370</name>
</gene>
<dbReference type="EMBL" id="GBHO01023356">
    <property type="protein sequence ID" value="JAG20248.1"/>
    <property type="molecule type" value="Transcribed_RNA"/>
</dbReference>
<protein>
    <submittedName>
        <fullName evidence="1">Uncharacterized protein</fullName>
    </submittedName>
</protein>
<feature type="non-terminal residue" evidence="1">
    <location>
        <position position="113"/>
    </location>
</feature>
<reference evidence="1" key="2">
    <citation type="submission" date="2014-07" db="EMBL/GenBank/DDBJ databases">
        <authorList>
            <person name="Hull J."/>
        </authorList>
    </citation>
    <scope>NUCLEOTIDE SEQUENCE</scope>
</reference>
<dbReference type="AlphaFoldDB" id="A0A0A9XN48"/>
<accession>A0A0A9XN48</accession>
<reference evidence="1" key="1">
    <citation type="journal article" date="2014" name="PLoS ONE">
        <title>Transcriptome-Based Identification of ABC Transporters in the Western Tarnished Plant Bug Lygus hesperus.</title>
        <authorList>
            <person name="Hull J.J."/>
            <person name="Chaney K."/>
            <person name="Geib S.M."/>
            <person name="Fabrick J.A."/>
            <person name="Brent C.S."/>
            <person name="Walsh D."/>
            <person name="Lavine L.C."/>
        </authorList>
    </citation>
    <scope>NUCLEOTIDE SEQUENCE</scope>
</reference>